<dbReference type="InterPro" id="IPR029045">
    <property type="entry name" value="ClpP/crotonase-like_dom_sf"/>
</dbReference>
<keyword evidence="1" id="KW-0378">Hydrolase</keyword>
<sequence>MNKFYNFISNNNKSELYLYGAIVSEKWSEDDVDFKDFKTAIDKITDNSTLEVYVNSPGGEVFVTQSIISLLKRAKATKNITLNCYIDGLGASCASWLPMLADNLYIYNGSILMLHKPLSMVWGNANEMRKEIELLDKIENSEMIPMYMSKAKETLTEDILKDMLSEETWLTSDEIENYFNVTRLEDDKKMVASVDKELFDQYKNVPESLKDTLKDTKEEVDQKAIEVVEDLKEKELNNKKKLLELELNLL</sequence>
<dbReference type="PATRIC" id="fig|1202534.3.peg.897"/>
<dbReference type="NCBIfam" id="NF045542">
    <property type="entry name" value="Clp_rel_HeadMat"/>
    <property type="match status" value="1"/>
</dbReference>
<evidence type="ECO:0000313" key="2">
    <source>
        <dbReference type="Proteomes" id="UP000013988"/>
    </source>
</evidence>
<proteinExistence type="predicted"/>
<protein>
    <submittedName>
        <fullName evidence="1">Clp protease</fullName>
    </submittedName>
</protein>
<gene>
    <name evidence="1" type="ORF">A500_04496</name>
</gene>
<dbReference type="OrthoDB" id="9806592at2"/>
<dbReference type="InterPro" id="IPR023562">
    <property type="entry name" value="ClpP/TepA"/>
</dbReference>
<keyword evidence="2" id="KW-1185">Reference proteome</keyword>
<accession>R9CDU1</accession>
<keyword evidence="1" id="KW-0645">Protease</keyword>
<dbReference type="Pfam" id="PF00574">
    <property type="entry name" value="CLP_protease"/>
    <property type="match status" value="1"/>
</dbReference>
<dbReference type="Proteomes" id="UP000013988">
    <property type="component" value="Unassembled WGS sequence"/>
</dbReference>
<dbReference type="AlphaFoldDB" id="R9CDU1"/>
<comment type="caution">
    <text evidence="1">The sequence shown here is derived from an EMBL/GenBank/DDBJ whole genome shotgun (WGS) entry which is preliminary data.</text>
</comment>
<organism evidence="1 2">
    <name type="scientific">Clostridium sartagoforme AAU1</name>
    <dbReference type="NCBI Taxonomy" id="1202534"/>
    <lineage>
        <taxon>Bacteria</taxon>
        <taxon>Bacillati</taxon>
        <taxon>Bacillota</taxon>
        <taxon>Clostridia</taxon>
        <taxon>Eubacteriales</taxon>
        <taxon>Clostridiaceae</taxon>
        <taxon>Clostridium</taxon>
    </lineage>
</organism>
<reference evidence="1 2" key="1">
    <citation type="submission" date="2013-03" db="EMBL/GenBank/DDBJ databases">
        <title>Whole genome shotgun sequencing of Clostridium sartagoforme AAU1.</title>
        <authorList>
            <person name="Joshi C.G."/>
            <person name="Duggirala S.M."/>
            <person name="Nathani N.M."/>
            <person name="Bhatt V.D."/>
            <person name="Patel A.K."/>
            <person name="Pandya P.R."/>
            <person name="KaPatel J.A."/>
        </authorList>
    </citation>
    <scope>NUCLEOTIDE SEQUENCE [LARGE SCALE GENOMIC DNA]</scope>
    <source>
        <strain evidence="1 2">AAU1</strain>
    </source>
</reference>
<dbReference type="GO" id="GO:0008233">
    <property type="term" value="F:peptidase activity"/>
    <property type="evidence" value="ECO:0007669"/>
    <property type="project" value="UniProtKB-KW"/>
</dbReference>
<dbReference type="GO" id="GO:0006508">
    <property type="term" value="P:proteolysis"/>
    <property type="evidence" value="ECO:0007669"/>
    <property type="project" value="UniProtKB-KW"/>
</dbReference>
<evidence type="ECO:0000313" key="1">
    <source>
        <dbReference type="EMBL" id="EOR27467.1"/>
    </source>
</evidence>
<dbReference type="CDD" id="cd07016">
    <property type="entry name" value="S14_ClpP_1"/>
    <property type="match status" value="1"/>
</dbReference>
<dbReference type="SUPFAM" id="SSF52096">
    <property type="entry name" value="ClpP/crotonase"/>
    <property type="match status" value="1"/>
</dbReference>
<dbReference type="RefSeq" id="WP_016206358.1">
    <property type="nucleotide sequence ID" value="NZ_ASRV01000048.1"/>
</dbReference>
<dbReference type="EMBL" id="ASRV01000048">
    <property type="protein sequence ID" value="EOR27467.1"/>
    <property type="molecule type" value="Genomic_DNA"/>
</dbReference>
<name>R9CDU1_9CLOT</name>
<dbReference type="Gene3D" id="3.90.226.10">
    <property type="entry name" value="2-enoyl-CoA Hydratase, Chain A, domain 1"/>
    <property type="match status" value="1"/>
</dbReference>